<sequence>MRINRVVDLSLVVNSTTQTYPGDPQPRFEVHSTIERDGFNLLSVSMGSQTGTHVDAPYHFDESAPKIDELPLDRFVGRAAIVNAQGLGPRGRITWEHVAPVADQLEPGVIVLLHTGWSAHYGTDLYFDNPFLEADACRRMIALGVRTFGIDAINIDETPDSDHAGEGFPVHHLIADVAGVIAENLTNLAAIDFDDALVSLLPIAFEAADGAPVRAVALQLEV</sequence>
<dbReference type="Pfam" id="PF04199">
    <property type="entry name" value="Cyclase"/>
    <property type="match status" value="1"/>
</dbReference>
<comment type="caution">
    <text evidence="1">The sequence shown here is derived from an EMBL/GenBank/DDBJ whole genome shotgun (WGS) entry which is preliminary data.</text>
</comment>
<dbReference type="PANTHER" id="PTHR31118:SF12">
    <property type="entry name" value="CYCLASE-LIKE PROTEIN 2"/>
    <property type="match status" value="1"/>
</dbReference>
<dbReference type="Gene3D" id="3.50.30.50">
    <property type="entry name" value="Putative cyclase"/>
    <property type="match status" value="1"/>
</dbReference>
<dbReference type="RefSeq" id="WP_134513632.1">
    <property type="nucleotide sequence ID" value="NZ_SOHJ01000004.1"/>
</dbReference>
<accession>A0A4R9AGN4</accession>
<evidence type="ECO:0000313" key="2">
    <source>
        <dbReference type="Proteomes" id="UP000298170"/>
    </source>
</evidence>
<dbReference type="PANTHER" id="PTHR31118">
    <property type="entry name" value="CYCLASE-LIKE PROTEIN 2"/>
    <property type="match status" value="1"/>
</dbReference>
<keyword evidence="2" id="KW-1185">Reference proteome</keyword>
<dbReference type="OrthoDB" id="7067800at2"/>
<evidence type="ECO:0000313" key="1">
    <source>
        <dbReference type="EMBL" id="TFD61416.1"/>
    </source>
</evidence>
<dbReference type="SUPFAM" id="SSF102198">
    <property type="entry name" value="Putative cyclase"/>
    <property type="match status" value="1"/>
</dbReference>
<dbReference type="InterPro" id="IPR007325">
    <property type="entry name" value="KFase/CYL"/>
</dbReference>
<protein>
    <submittedName>
        <fullName evidence="1">Cyclase family protein</fullName>
    </submittedName>
</protein>
<dbReference type="AlphaFoldDB" id="A0A4R9AGN4"/>
<name>A0A4R9AGN4_9MICO</name>
<reference evidence="1 2" key="1">
    <citation type="submission" date="2019-03" db="EMBL/GenBank/DDBJ databases">
        <title>Genomics of glacier-inhabiting Cryobacterium strains.</title>
        <authorList>
            <person name="Liu Q."/>
            <person name="Xin Y.-H."/>
        </authorList>
    </citation>
    <scope>NUCLEOTIDE SEQUENCE [LARGE SCALE GENOMIC DNA]</scope>
    <source>
        <strain evidence="1 2">Sr39</strain>
    </source>
</reference>
<proteinExistence type="predicted"/>
<dbReference type="Proteomes" id="UP000298170">
    <property type="component" value="Unassembled WGS sequence"/>
</dbReference>
<dbReference type="EMBL" id="SOHJ01000004">
    <property type="protein sequence ID" value="TFD61416.1"/>
    <property type="molecule type" value="Genomic_DNA"/>
</dbReference>
<dbReference type="GO" id="GO:0019441">
    <property type="term" value="P:L-tryptophan catabolic process to kynurenine"/>
    <property type="evidence" value="ECO:0007669"/>
    <property type="project" value="InterPro"/>
</dbReference>
<dbReference type="InterPro" id="IPR037175">
    <property type="entry name" value="KFase_sf"/>
</dbReference>
<gene>
    <name evidence="1" type="ORF">E3T39_04970</name>
</gene>
<dbReference type="GO" id="GO:0004061">
    <property type="term" value="F:arylformamidase activity"/>
    <property type="evidence" value="ECO:0007669"/>
    <property type="project" value="InterPro"/>
</dbReference>
<organism evidence="1 2">
    <name type="scientific">Cryobacterium suzukii</name>
    <dbReference type="NCBI Taxonomy" id="1259198"/>
    <lineage>
        <taxon>Bacteria</taxon>
        <taxon>Bacillati</taxon>
        <taxon>Actinomycetota</taxon>
        <taxon>Actinomycetes</taxon>
        <taxon>Micrococcales</taxon>
        <taxon>Microbacteriaceae</taxon>
        <taxon>Cryobacterium</taxon>
    </lineage>
</organism>